<evidence type="ECO:0000256" key="4">
    <source>
        <dbReference type="ARBA" id="ARBA00022692"/>
    </source>
</evidence>
<feature type="transmembrane region" description="Helical" evidence="8">
    <location>
        <begin position="48"/>
        <end position="71"/>
    </location>
</feature>
<evidence type="ECO:0000256" key="7">
    <source>
        <dbReference type="RuleBase" id="RU003346"/>
    </source>
</evidence>
<organism evidence="10 11">
    <name type="scientific">Metarhizium humberi</name>
    <dbReference type="NCBI Taxonomy" id="2596975"/>
    <lineage>
        <taxon>Eukaryota</taxon>
        <taxon>Fungi</taxon>
        <taxon>Dikarya</taxon>
        <taxon>Ascomycota</taxon>
        <taxon>Pezizomycotina</taxon>
        <taxon>Sordariomycetes</taxon>
        <taxon>Hypocreomycetidae</taxon>
        <taxon>Hypocreales</taxon>
        <taxon>Clavicipitaceae</taxon>
        <taxon>Metarhizium</taxon>
    </lineage>
</organism>
<dbReference type="PANTHER" id="PTHR48022:SF13">
    <property type="entry name" value="MAJOR FACILITATOR SUPERFAMILY (MFS) PROFILE DOMAIN-CONTAINING PROTEIN"/>
    <property type="match status" value="1"/>
</dbReference>
<dbReference type="SUPFAM" id="SSF103473">
    <property type="entry name" value="MFS general substrate transporter"/>
    <property type="match status" value="1"/>
</dbReference>
<dbReference type="FunFam" id="1.20.1250.20:FF:000134">
    <property type="entry name" value="MFS sugar transporter protein"/>
    <property type="match status" value="1"/>
</dbReference>
<evidence type="ECO:0000256" key="3">
    <source>
        <dbReference type="ARBA" id="ARBA00022448"/>
    </source>
</evidence>
<dbReference type="PRINTS" id="PR00171">
    <property type="entry name" value="SUGRTRNSPORT"/>
</dbReference>
<feature type="transmembrane region" description="Helical" evidence="8">
    <location>
        <begin position="486"/>
        <end position="504"/>
    </location>
</feature>
<comment type="similarity">
    <text evidence="2 7">Belongs to the major facilitator superfamily. Sugar transporter (TC 2.A.1.1) family.</text>
</comment>
<dbReference type="InterPro" id="IPR003663">
    <property type="entry name" value="Sugar/inositol_transpt"/>
</dbReference>
<feature type="transmembrane region" description="Helical" evidence="8">
    <location>
        <begin position="123"/>
        <end position="145"/>
    </location>
</feature>
<evidence type="ECO:0000256" key="5">
    <source>
        <dbReference type="ARBA" id="ARBA00022989"/>
    </source>
</evidence>
<evidence type="ECO:0000256" key="2">
    <source>
        <dbReference type="ARBA" id="ARBA00010992"/>
    </source>
</evidence>
<dbReference type="InterPro" id="IPR020846">
    <property type="entry name" value="MFS_dom"/>
</dbReference>
<dbReference type="PROSITE" id="PS50850">
    <property type="entry name" value="MFS"/>
    <property type="match status" value="1"/>
</dbReference>
<evidence type="ECO:0000256" key="1">
    <source>
        <dbReference type="ARBA" id="ARBA00004141"/>
    </source>
</evidence>
<feature type="domain" description="Major facilitator superfamily (MFS) profile" evidence="9">
    <location>
        <begin position="53"/>
        <end position="508"/>
    </location>
</feature>
<dbReference type="Proteomes" id="UP000764110">
    <property type="component" value="Unassembled WGS sequence"/>
</dbReference>
<dbReference type="Pfam" id="PF00083">
    <property type="entry name" value="Sugar_tr"/>
    <property type="match status" value="1"/>
</dbReference>
<evidence type="ECO:0000313" key="10">
    <source>
        <dbReference type="EMBL" id="KAH0597637.1"/>
    </source>
</evidence>
<feature type="transmembrane region" description="Helical" evidence="8">
    <location>
        <begin position="420"/>
        <end position="444"/>
    </location>
</feature>
<accession>A0A9P8MC86</accession>
<feature type="transmembrane region" description="Helical" evidence="8">
    <location>
        <begin position="215"/>
        <end position="238"/>
    </location>
</feature>
<keyword evidence="5 8" id="KW-1133">Transmembrane helix</keyword>
<evidence type="ECO:0000313" key="11">
    <source>
        <dbReference type="Proteomes" id="UP000764110"/>
    </source>
</evidence>
<feature type="transmembrane region" description="Helical" evidence="8">
    <location>
        <begin position="304"/>
        <end position="329"/>
    </location>
</feature>
<dbReference type="InterPro" id="IPR005829">
    <property type="entry name" value="Sugar_transporter_CS"/>
</dbReference>
<evidence type="ECO:0000259" key="9">
    <source>
        <dbReference type="PROSITE" id="PS50850"/>
    </source>
</evidence>
<feature type="transmembrane region" description="Helical" evidence="8">
    <location>
        <begin position="187"/>
        <end position="209"/>
    </location>
</feature>
<comment type="subcellular location">
    <subcellularLocation>
        <location evidence="1">Membrane</location>
        <topology evidence="1">Multi-pass membrane protein</topology>
    </subcellularLocation>
</comment>
<comment type="caution">
    <text evidence="10">The sequence shown here is derived from an EMBL/GenBank/DDBJ whole genome shotgun (WGS) entry which is preliminary data.</text>
</comment>
<reference evidence="10 11" key="1">
    <citation type="submission" date="2020-07" db="EMBL/GenBank/DDBJ databases">
        <title>Metarhizium humberi genome.</title>
        <authorList>
            <person name="Lysoe E."/>
        </authorList>
    </citation>
    <scope>NUCLEOTIDE SEQUENCE [LARGE SCALE GENOMIC DNA]</scope>
    <source>
        <strain evidence="10 11">ESALQ1638</strain>
    </source>
</reference>
<dbReference type="GO" id="GO:0005351">
    <property type="term" value="F:carbohydrate:proton symporter activity"/>
    <property type="evidence" value="ECO:0007669"/>
    <property type="project" value="TreeGrafter"/>
</dbReference>
<keyword evidence="4 8" id="KW-0812">Transmembrane</keyword>
<dbReference type="GO" id="GO:0016020">
    <property type="term" value="C:membrane"/>
    <property type="evidence" value="ECO:0007669"/>
    <property type="project" value="UniProtKB-SubCell"/>
</dbReference>
<dbReference type="AlphaFoldDB" id="A0A9P8MC86"/>
<keyword evidence="11" id="KW-1185">Reference proteome</keyword>
<feature type="transmembrane region" description="Helical" evidence="8">
    <location>
        <begin position="374"/>
        <end position="400"/>
    </location>
</feature>
<dbReference type="Gene3D" id="1.20.1250.20">
    <property type="entry name" value="MFS general substrate transporter like domains"/>
    <property type="match status" value="1"/>
</dbReference>
<evidence type="ECO:0000256" key="6">
    <source>
        <dbReference type="ARBA" id="ARBA00023136"/>
    </source>
</evidence>
<protein>
    <recommendedName>
        <fullName evidence="9">Major facilitator superfamily (MFS) profile domain-containing protein</fullName>
    </recommendedName>
</protein>
<evidence type="ECO:0000256" key="8">
    <source>
        <dbReference type="SAM" id="Phobius"/>
    </source>
</evidence>
<keyword evidence="3 7" id="KW-0813">Transport</keyword>
<dbReference type="InterPro" id="IPR050360">
    <property type="entry name" value="MFS_Sugar_Transporters"/>
</dbReference>
<dbReference type="InterPro" id="IPR005828">
    <property type="entry name" value="MFS_sugar_transport-like"/>
</dbReference>
<dbReference type="PROSITE" id="PS00216">
    <property type="entry name" value="SUGAR_TRANSPORT_1"/>
    <property type="match status" value="1"/>
</dbReference>
<name>A0A9P8MC86_9HYPO</name>
<feature type="transmembrane region" description="Helical" evidence="8">
    <location>
        <begin position="157"/>
        <end position="175"/>
    </location>
</feature>
<keyword evidence="6 8" id="KW-0472">Membrane</keyword>
<feature type="transmembrane region" description="Helical" evidence="8">
    <location>
        <begin position="456"/>
        <end position="474"/>
    </location>
</feature>
<gene>
    <name evidence="10" type="ORF">MHUMG1_05017</name>
</gene>
<sequence length="550" mass="59757">MAEKVLPVASAHINTDAKQVETRVVTGDEAFNEALLKEPPTPWSRGQLMIYLFSLVAFFNSTVNGYDGSLINNLLQNPSFIAKYNGSNSGIWAGIVSSMYQIGNIVALPFLGPVCDHFGRRAGMASGSAIIIIGAFNAGTIIQGTSNAAGQFMGGRFLLGFGVSLVATGGPMYVVEINHPAYRGVVGAMYNTLWFSGSILSSGAARGAANVGGDYSWRLITWLQILFPSLVLIFSFLLPESPRWLYVHNRKEKAKAVLVKYHGNGNDSSPWVSLQLREYEECLNMDGADKRWWDYRVLFRRGNFYRLSCNLIVSAFGQLAGNAVLSYFLGSVLDSAGYTSYLAQANITLINNCVQFLCAICGALLVDRIGRRPLLLFAFTSCTAVWLGMTIAASQFAASYAGETASGVYVYTNGAASKAALAMIFLFGAAFSIGITPLQGLYIVEVLSFEMRAKGMAMSNLAVNLAGLLNQYAWSVSMKNIGWKTYIIFTVWDAISVIIIYFTLPETKGRTLEELDQIFAAKNPVKASLSKKEILVSRDGDVVDVKEASP</sequence>
<dbReference type="InterPro" id="IPR036259">
    <property type="entry name" value="MFS_trans_sf"/>
</dbReference>
<dbReference type="EMBL" id="JACEFI010000007">
    <property type="protein sequence ID" value="KAH0597637.1"/>
    <property type="molecule type" value="Genomic_DNA"/>
</dbReference>
<proteinExistence type="inferred from homology"/>
<dbReference type="PANTHER" id="PTHR48022">
    <property type="entry name" value="PLASTIDIC GLUCOSE TRANSPORTER 4"/>
    <property type="match status" value="1"/>
</dbReference>
<feature type="transmembrane region" description="Helical" evidence="8">
    <location>
        <begin position="91"/>
        <end position="111"/>
    </location>
</feature>
<feature type="transmembrane region" description="Helical" evidence="8">
    <location>
        <begin position="349"/>
        <end position="367"/>
    </location>
</feature>
<dbReference type="NCBIfam" id="TIGR00879">
    <property type="entry name" value="SP"/>
    <property type="match status" value="1"/>
</dbReference>